<accession>T1JIY1</accession>
<dbReference type="FunFam" id="3.90.70.80:FF:000003">
    <property type="entry name" value="OTU domain-containing protein 6B"/>
    <property type="match status" value="1"/>
</dbReference>
<proteinExistence type="predicted"/>
<feature type="compositionally biased region" description="Basic and acidic residues" evidence="8">
    <location>
        <begin position="117"/>
        <end position="126"/>
    </location>
</feature>
<dbReference type="SUPFAM" id="SSF54001">
    <property type="entry name" value="Cysteine proteinases"/>
    <property type="match status" value="1"/>
</dbReference>
<dbReference type="Pfam" id="PF02338">
    <property type="entry name" value="OTU"/>
    <property type="match status" value="1"/>
</dbReference>
<dbReference type="HOGENOM" id="CLU_034963_0_0_1"/>
<reference evidence="11" key="1">
    <citation type="submission" date="2011-05" db="EMBL/GenBank/DDBJ databases">
        <authorList>
            <person name="Richards S.R."/>
            <person name="Qu J."/>
            <person name="Jiang H."/>
            <person name="Jhangiani S.N."/>
            <person name="Agravi P."/>
            <person name="Goodspeed R."/>
            <person name="Gross S."/>
            <person name="Mandapat C."/>
            <person name="Jackson L."/>
            <person name="Mathew T."/>
            <person name="Pu L."/>
            <person name="Thornton R."/>
            <person name="Saada N."/>
            <person name="Wilczek-Boney K.B."/>
            <person name="Lee S."/>
            <person name="Kovar C."/>
            <person name="Wu Y."/>
            <person name="Scherer S.E."/>
            <person name="Worley K.C."/>
            <person name="Muzny D.M."/>
            <person name="Gibbs R."/>
        </authorList>
    </citation>
    <scope>NUCLEOTIDE SEQUENCE</scope>
    <source>
        <strain evidence="11">Brora</strain>
    </source>
</reference>
<dbReference type="PANTHER" id="PTHR12419">
    <property type="entry name" value="OTU DOMAIN CONTAINING PROTEIN"/>
    <property type="match status" value="1"/>
</dbReference>
<dbReference type="Proteomes" id="UP000014500">
    <property type="component" value="Unassembled WGS sequence"/>
</dbReference>
<keyword evidence="7" id="KW-0175">Coiled coil</keyword>
<keyword evidence="4" id="KW-0833">Ubl conjugation pathway</keyword>
<dbReference type="eggNOG" id="KOG2606">
    <property type="taxonomic scope" value="Eukaryota"/>
</dbReference>
<dbReference type="AlphaFoldDB" id="T1JIY1"/>
<evidence type="ECO:0000256" key="6">
    <source>
        <dbReference type="ARBA" id="ARBA00022807"/>
    </source>
</evidence>
<dbReference type="PANTHER" id="PTHR12419:SF10">
    <property type="entry name" value="DEUBIQUITINASE OTUD6B"/>
    <property type="match status" value="1"/>
</dbReference>
<dbReference type="Gene3D" id="3.90.70.80">
    <property type="match status" value="1"/>
</dbReference>
<dbReference type="InterPro" id="IPR038765">
    <property type="entry name" value="Papain-like_cys_pep_sf"/>
</dbReference>
<dbReference type="GO" id="GO:0004843">
    <property type="term" value="F:cysteine-type deubiquitinase activity"/>
    <property type="evidence" value="ECO:0007669"/>
    <property type="project" value="UniProtKB-EC"/>
</dbReference>
<name>T1JIY1_STRMM</name>
<dbReference type="PROSITE" id="PS50802">
    <property type="entry name" value="OTU"/>
    <property type="match status" value="1"/>
</dbReference>
<keyword evidence="5" id="KW-0378">Hydrolase</keyword>
<feature type="coiled-coil region" evidence="7">
    <location>
        <begin position="24"/>
        <end position="66"/>
    </location>
</feature>
<dbReference type="GO" id="GO:0006508">
    <property type="term" value="P:proteolysis"/>
    <property type="evidence" value="ECO:0007669"/>
    <property type="project" value="UniProtKB-KW"/>
</dbReference>
<dbReference type="PhylomeDB" id="T1JIY1"/>
<sequence>MDIEENVSISNVETNLEHKHHRERKELQSRIQSLKRSIAKGDKRKKKDINEEVARLEADLEERHTNELKNVQYNQELNNVTNCVNDISLSTPELNEDISCSKPIKTSKAQRRRDRKAGKQKERDESIAQQEIENLTSARTLEAEQLKAILQKRNLRVYEIPSDGNCLYVAIEHQLKLQNTPCSMQSLRNQVSEYMKSHPDDFHPFLSHLESGDPLTAEQFTTYCNEIATKPTWGGHLELQVLACVLKQCIEVIQAEGPAVIVGEKFSSLPPLLLSYHKHVYGLGEHYNSVIPEALLEEDEWQS</sequence>
<evidence type="ECO:0000256" key="3">
    <source>
        <dbReference type="ARBA" id="ARBA00022670"/>
    </source>
</evidence>
<keyword evidence="11" id="KW-1185">Reference proteome</keyword>
<keyword evidence="3" id="KW-0645">Protease</keyword>
<reference evidence="10" key="2">
    <citation type="submission" date="2015-02" db="UniProtKB">
        <authorList>
            <consortium name="EnsemblMetazoa"/>
        </authorList>
    </citation>
    <scope>IDENTIFICATION</scope>
</reference>
<evidence type="ECO:0000256" key="7">
    <source>
        <dbReference type="SAM" id="Coils"/>
    </source>
</evidence>
<organism evidence="10 11">
    <name type="scientific">Strigamia maritima</name>
    <name type="common">European centipede</name>
    <name type="synonym">Geophilus maritimus</name>
    <dbReference type="NCBI Taxonomy" id="126957"/>
    <lineage>
        <taxon>Eukaryota</taxon>
        <taxon>Metazoa</taxon>
        <taxon>Ecdysozoa</taxon>
        <taxon>Arthropoda</taxon>
        <taxon>Myriapoda</taxon>
        <taxon>Chilopoda</taxon>
        <taxon>Pleurostigmophora</taxon>
        <taxon>Geophilomorpha</taxon>
        <taxon>Linotaeniidae</taxon>
        <taxon>Strigamia</taxon>
    </lineage>
</organism>
<keyword evidence="6" id="KW-0788">Thiol protease</keyword>
<dbReference type="GO" id="GO:0016579">
    <property type="term" value="P:protein deubiquitination"/>
    <property type="evidence" value="ECO:0007669"/>
    <property type="project" value="TreeGrafter"/>
</dbReference>
<evidence type="ECO:0000259" key="9">
    <source>
        <dbReference type="PROSITE" id="PS50802"/>
    </source>
</evidence>
<dbReference type="OMA" id="YELGAHY"/>
<dbReference type="InterPro" id="IPR050704">
    <property type="entry name" value="Peptidase_C85-like"/>
</dbReference>
<dbReference type="InterPro" id="IPR003323">
    <property type="entry name" value="OTU_dom"/>
</dbReference>
<feature type="domain" description="OTU" evidence="9">
    <location>
        <begin position="155"/>
        <end position="293"/>
    </location>
</feature>
<dbReference type="CDD" id="cd22761">
    <property type="entry name" value="OTU_OTUD6"/>
    <property type="match status" value="1"/>
</dbReference>
<dbReference type="EMBL" id="JH429910">
    <property type="status" value="NOT_ANNOTATED_CDS"/>
    <property type="molecule type" value="Genomic_DNA"/>
</dbReference>
<feature type="region of interest" description="Disordered" evidence="8">
    <location>
        <begin position="97"/>
        <end position="128"/>
    </location>
</feature>
<evidence type="ECO:0000313" key="11">
    <source>
        <dbReference type="Proteomes" id="UP000014500"/>
    </source>
</evidence>
<evidence type="ECO:0000256" key="8">
    <source>
        <dbReference type="SAM" id="MobiDB-lite"/>
    </source>
</evidence>
<protein>
    <recommendedName>
        <fullName evidence="2">ubiquitinyl hydrolase 1</fullName>
        <ecNumber evidence="2">3.4.19.12</ecNumber>
    </recommendedName>
</protein>
<dbReference type="InterPro" id="IPR049772">
    <property type="entry name" value="OTU_OTUD6"/>
</dbReference>
<evidence type="ECO:0000256" key="2">
    <source>
        <dbReference type="ARBA" id="ARBA00012759"/>
    </source>
</evidence>
<evidence type="ECO:0000256" key="5">
    <source>
        <dbReference type="ARBA" id="ARBA00022801"/>
    </source>
</evidence>
<comment type="catalytic activity">
    <reaction evidence="1">
        <text>Thiol-dependent hydrolysis of ester, thioester, amide, peptide and isopeptide bonds formed by the C-terminal Gly of ubiquitin (a 76-residue protein attached to proteins as an intracellular targeting signal).</text>
        <dbReference type="EC" id="3.4.19.12"/>
    </reaction>
</comment>
<evidence type="ECO:0000313" key="10">
    <source>
        <dbReference type="EnsemblMetazoa" id="SMAR013812-PA"/>
    </source>
</evidence>
<evidence type="ECO:0000256" key="4">
    <source>
        <dbReference type="ARBA" id="ARBA00022786"/>
    </source>
</evidence>
<dbReference type="EnsemblMetazoa" id="SMAR013812-RA">
    <property type="protein sequence ID" value="SMAR013812-PA"/>
    <property type="gene ID" value="SMAR013812"/>
</dbReference>
<dbReference type="STRING" id="126957.T1JIY1"/>
<dbReference type="EC" id="3.4.19.12" evidence="2"/>
<evidence type="ECO:0000256" key="1">
    <source>
        <dbReference type="ARBA" id="ARBA00000707"/>
    </source>
</evidence>